<protein>
    <submittedName>
        <fullName evidence="2">Uncharacterized protein</fullName>
    </submittedName>
</protein>
<dbReference type="Proteomes" id="UP001596915">
    <property type="component" value="Unassembled WGS sequence"/>
</dbReference>
<reference evidence="4" key="2">
    <citation type="journal article" date="2019" name="Int. J. Syst. Evol. Microbiol.">
        <title>The Global Catalogue of Microorganisms (GCM) 10K type strain sequencing project: providing services to taxonomists for standard genome sequencing and annotation.</title>
        <authorList>
            <consortium name="The Broad Institute Genomics Platform"/>
            <consortium name="The Broad Institute Genome Sequencing Center for Infectious Disease"/>
            <person name="Wu L."/>
            <person name="Ma J."/>
        </authorList>
    </citation>
    <scope>NUCLEOTIDE SEQUENCE [LARGE SCALE GENOMIC DNA]</scope>
    <source>
        <strain evidence="4">JCM 12607</strain>
    </source>
</reference>
<keyword evidence="1" id="KW-1133">Transmembrane helix</keyword>
<proteinExistence type="predicted"/>
<sequence length="113" mass="12130">MTTMLPDAPSRPRIQHVAGAGTTLALSLAPLVIGVLLAKSMAADPMTPVNALVTRGGQPVPISPAQWRGCGRQVLRKWKGPLKAGRHPVALVRRCPGVRVRRTRRPGELPVEH</sequence>
<keyword evidence="4" id="KW-1185">Reference proteome</keyword>
<organism evidence="2 4">
    <name type="scientific">Streptomyces sanglieri</name>
    <dbReference type="NCBI Taxonomy" id="193460"/>
    <lineage>
        <taxon>Bacteria</taxon>
        <taxon>Bacillati</taxon>
        <taxon>Actinomycetota</taxon>
        <taxon>Actinomycetes</taxon>
        <taxon>Kitasatosporales</taxon>
        <taxon>Streptomycetaceae</taxon>
        <taxon>Streptomyces</taxon>
    </lineage>
</organism>
<gene>
    <name evidence="2" type="ORF">ACFQ2K_13435</name>
    <name evidence="3" type="ORF">ACFQ2K_52940</name>
</gene>
<accession>A0ABW2WQY8</accession>
<reference evidence="2" key="3">
    <citation type="submission" date="2024-09" db="EMBL/GenBank/DDBJ databases">
        <authorList>
            <person name="Sun Q."/>
            <person name="Mori K."/>
        </authorList>
    </citation>
    <scope>NUCLEOTIDE SEQUENCE</scope>
    <source>
        <strain evidence="2">JCM 12607</strain>
    </source>
</reference>
<evidence type="ECO:0000256" key="1">
    <source>
        <dbReference type="SAM" id="Phobius"/>
    </source>
</evidence>
<evidence type="ECO:0000313" key="3">
    <source>
        <dbReference type="EMBL" id="MFD0630003.1"/>
    </source>
</evidence>
<evidence type="ECO:0000313" key="4">
    <source>
        <dbReference type="Proteomes" id="UP001596915"/>
    </source>
</evidence>
<feature type="transmembrane region" description="Helical" evidence="1">
    <location>
        <begin position="20"/>
        <end position="38"/>
    </location>
</feature>
<reference evidence="2" key="1">
    <citation type="journal article" date="2014" name="Int. J. Syst. Evol. Microbiol.">
        <title>Complete genome of a new Firmicutes species belonging to the dominant human colonic microbiota ('Ruminococcus bicirculans') reveals two chromosomes and a selective capacity to utilize plant glucans.</title>
        <authorList>
            <consortium name="NISC Comparative Sequencing Program"/>
            <person name="Wegmann U."/>
            <person name="Louis P."/>
            <person name="Goesmann A."/>
            <person name="Henrissat B."/>
            <person name="Duncan S.H."/>
            <person name="Flint H.J."/>
        </authorList>
    </citation>
    <scope>NUCLEOTIDE SEQUENCE</scope>
    <source>
        <strain evidence="2">JCM 12607</strain>
    </source>
</reference>
<keyword evidence="1" id="KW-0812">Transmembrane</keyword>
<comment type="caution">
    <text evidence="2">The sequence shown here is derived from an EMBL/GenBank/DDBJ whole genome shotgun (WGS) entry which is preliminary data.</text>
</comment>
<name>A0ABW2WQY8_9ACTN</name>
<evidence type="ECO:0000313" key="2">
    <source>
        <dbReference type="EMBL" id="MFD0623628.1"/>
    </source>
</evidence>
<keyword evidence="1" id="KW-0472">Membrane</keyword>
<dbReference type="EMBL" id="JBHTGL010000008">
    <property type="protein sequence ID" value="MFD0623628.1"/>
    <property type="molecule type" value="Genomic_DNA"/>
</dbReference>
<dbReference type="EMBL" id="JBHTGL010000012">
    <property type="protein sequence ID" value="MFD0630003.1"/>
    <property type="molecule type" value="Genomic_DNA"/>
</dbReference>